<evidence type="ECO:0000256" key="2">
    <source>
        <dbReference type="SAM" id="Phobius"/>
    </source>
</evidence>
<keyword evidence="2" id="KW-1133">Transmembrane helix</keyword>
<reference evidence="4" key="1">
    <citation type="submission" date="2025-08" db="UniProtKB">
        <authorList>
            <consortium name="RefSeq"/>
        </authorList>
    </citation>
    <scope>IDENTIFICATION</scope>
    <source>
        <tissue evidence="4">Fruit stalk</tissue>
    </source>
</reference>
<keyword evidence="2" id="KW-0812">Transmembrane</keyword>
<keyword evidence="2" id="KW-0472">Membrane</keyword>
<feature type="compositionally biased region" description="Basic and acidic residues" evidence="1">
    <location>
        <begin position="122"/>
        <end position="131"/>
    </location>
</feature>
<proteinExistence type="predicted"/>
<gene>
    <name evidence="4" type="primary">LOC111292706</name>
</gene>
<name>A0A6P5YKA8_DURZI</name>
<feature type="compositionally biased region" description="Polar residues" evidence="1">
    <location>
        <begin position="95"/>
        <end position="119"/>
    </location>
</feature>
<evidence type="ECO:0000313" key="3">
    <source>
        <dbReference type="Proteomes" id="UP000515121"/>
    </source>
</evidence>
<evidence type="ECO:0000256" key="1">
    <source>
        <dbReference type="SAM" id="MobiDB-lite"/>
    </source>
</evidence>
<organism evidence="3 4">
    <name type="scientific">Durio zibethinus</name>
    <name type="common">Durian</name>
    <dbReference type="NCBI Taxonomy" id="66656"/>
    <lineage>
        <taxon>Eukaryota</taxon>
        <taxon>Viridiplantae</taxon>
        <taxon>Streptophyta</taxon>
        <taxon>Embryophyta</taxon>
        <taxon>Tracheophyta</taxon>
        <taxon>Spermatophyta</taxon>
        <taxon>Magnoliopsida</taxon>
        <taxon>eudicotyledons</taxon>
        <taxon>Gunneridae</taxon>
        <taxon>Pentapetalae</taxon>
        <taxon>rosids</taxon>
        <taxon>malvids</taxon>
        <taxon>Malvales</taxon>
        <taxon>Malvaceae</taxon>
        <taxon>Helicteroideae</taxon>
        <taxon>Durio</taxon>
    </lineage>
</organism>
<sequence length="131" mass="14797">MNVHHETEETEETEEKRGFISFYFRSRFYLFLFLIWTFGAYHAMSSNRDDTNKGMLSTINNNDSGMPPIPNGNADTTLNGKPTFINYKDIPHADPSSNSTPNEKANDHQSGCNTENQCRQGDGAKKDGKKN</sequence>
<keyword evidence="3" id="KW-1185">Reference proteome</keyword>
<feature type="transmembrane region" description="Helical" evidence="2">
    <location>
        <begin position="26"/>
        <end position="44"/>
    </location>
</feature>
<dbReference type="AlphaFoldDB" id="A0A6P5YKA8"/>
<protein>
    <submittedName>
        <fullName evidence="4">Uncharacterized protein LOC111292706</fullName>
    </submittedName>
</protein>
<accession>A0A6P5YKA8</accession>
<dbReference type="Proteomes" id="UP000515121">
    <property type="component" value="Unplaced"/>
</dbReference>
<feature type="compositionally biased region" description="Polar residues" evidence="1">
    <location>
        <begin position="55"/>
        <end position="64"/>
    </location>
</feature>
<dbReference type="KEGG" id="dzi:111292706"/>
<evidence type="ECO:0000313" key="4">
    <source>
        <dbReference type="RefSeq" id="XP_022740948.1"/>
    </source>
</evidence>
<dbReference type="RefSeq" id="XP_022740948.1">
    <property type="nucleotide sequence ID" value="XM_022885213.1"/>
</dbReference>
<feature type="region of interest" description="Disordered" evidence="1">
    <location>
        <begin position="55"/>
        <end position="131"/>
    </location>
</feature>
<dbReference type="GeneID" id="111292706"/>